<dbReference type="Gene3D" id="1.10.10.10">
    <property type="entry name" value="Winged helix-like DNA-binding domain superfamily/Winged helix DNA-binding domain"/>
    <property type="match status" value="1"/>
</dbReference>
<dbReference type="SUPFAM" id="SSF48008">
    <property type="entry name" value="GntR ligand-binding domain-like"/>
    <property type="match status" value="1"/>
</dbReference>
<keyword evidence="6" id="KW-1185">Reference proteome</keyword>
<protein>
    <submittedName>
        <fullName evidence="5">GntR family transcriptional regulator</fullName>
    </submittedName>
</protein>
<evidence type="ECO:0000256" key="3">
    <source>
        <dbReference type="ARBA" id="ARBA00023163"/>
    </source>
</evidence>
<dbReference type="Pfam" id="PF07729">
    <property type="entry name" value="FCD"/>
    <property type="match status" value="1"/>
</dbReference>
<dbReference type="PROSITE" id="PS50949">
    <property type="entry name" value="HTH_GNTR"/>
    <property type="match status" value="1"/>
</dbReference>
<dbReference type="RefSeq" id="WP_268785074.1">
    <property type="nucleotide sequence ID" value="NZ_JAPQYE010000001.1"/>
</dbReference>
<dbReference type="PANTHER" id="PTHR43537:SF24">
    <property type="entry name" value="GLUCONATE OPERON TRANSCRIPTIONAL REPRESSOR"/>
    <property type="match status" value="1"/>
</dbReference>
<dbReference type="CDD" id="cd07377">
    <property type="entry name" value="WHTH_GntR"/>
    <property type="match status" value="1"/>
</dbReference>
<organism evidence="5 6">
    <name type="scientific">Mycolicibacterium iranicum</name>
    <name type="common">Mycobacterium iranicum</name>
    <dbReference type="NCBI Taxonomy" id="912594"/>
    <lineage>
        <taxon>Bacteria</taxon>
        <taxon>Bacillati</taxon>
        <taxon>Actinomycetota</taxon>
        <taxon>Actinomycetes</taxon>
        <taxon>Mycobacteriales</taxon>
        <taxon>Mycobacteriaceae</taxon>
        <taxon>Mycolicibacterium</taxon>
    </lineage>
</organism>
<dbReference type="PANTHER" id="PTHR43537">
    <property type="entry name" value="TRANSCRIPTIONAL REGULATOR, GNTR FAMILY"/>
    <property type="match status" value="1"/>
</dbReference>
<keyword evidence="3" id="KW-0804">Transcription</keyword>
<dbReference type="Pfam" id="PF00392">
    <property type="entry name" value="GntR"/>
    <property type="match status" value="1"/>
</dbReference>
<dbReference type="EMBL" id="JAPQYE010000001">
    <property type="protein sequence ID" value="MCZ0726666.1"/>
    <property type="molecule type" value="Genomic_DNA"/>
</dbReference>
<evidence type="ECO:0000313" key="5">
    <source>
        <dbReference type="EMBL" id="MCZ0726666.1"/>
    </source>
</evidence>
<name>A0ABT4H8Y7_MYCIR</name>
<dbReference type="InterPro" id="IPR011711">
    <property type="entry name" value="GntR_C"/>
</dbReference>
<dbReference type="Gene3D" id="1.20.120.530">
    <property type="entry name" value="GntR ligand-binding domain-like"/>
    <property type="match status" value="1"/>
</dbReference>
<evidence type="ECO:0000313" key="6">
    <source>
        <dbReference type="Proteomes" id="UP001084650"/>
    </source>
</evidence>
<evidence type="ECO:0000259" key="4">
    <source>
        <dbReference type="PROSITE" id="PS50949"/>
    </source>
</evidence>
<gene>
    <name evidence="5" type="ORF">OY187_01285</name>
</gene>
<accession>A0ABT4H8Y7</accession>
<proteinExistence type="predicted"/>
<dbReference type="Proteomes" id="UP001084650">
    <property type="component" value="Unassembled WGS sequence"/>
</dbReference>
<keyword evidence="1" id="KW-0805">Transcription regulation</keyword>
<dbReference type="InterPro" id="IPR036390">
    <property type="entry name" value="WH_DNA-bd_sf"/>
</dbReference>
<dbReference type="InterPro" id="IPR008920">
    <property type="entry name" value="TF_FadR/GntR_C"/>
</dbReference>
<evidence type="ECO:0000256" key="1">
    <source>
        <dbReference type="ARBA" id="ARBA00023015"/>
    </source>
</evidence>
<comment type="caution">
    <text evidence="5">The sequence shown here is derived from an EMBL/GenBank/DDBJ whole genome shotgun (WGS) entry which is preliminary data.</text>
</comment>
<reference evidence="5" key="1">
    <citation type="submission" date="2022-12" db="EMBL/GenBank/DDBJ databases">
        <title>Whole genome sequence of Mycolicibacterium iranicum strain SBH312.</title>
        <authorList>
            <person name="Jani J."/>
            <person name="Arifin Mustapha Z."/>
            <person name="Ahmed K."/>
            <person name="Kai Ling C."/>
        </authorList>
    </citation>
    <scope>NUCLEOTIDE SEQUENCE</scope>
    <source>
        <strain evidence="5">SBH312</strain>
    </source>
</reference>
<dbReference type="SUPFAM" id="SSF46785">
    <property type="entry name" value="Winged helix' DNA-binding domain"/>
    <property type="match status" value="1"/>
</dbReference>
<dbReference type="PRINTS" id="PR00035">
    <property type="entry name" value="HTHGNTR"/>
</dbReference>
<dbReference type="SMART" id="SM00895">
    <property type="entry name" value="FCD"/>
    <property type="match status" value="1"/>
</dbReference>
<dbReference type="InterPro" id="IPR036388">
    <property type="entry name" value="WH-like_DNA-bd_sf"/>
</dbReference>
<dbReference type="SMART" id="SM00345">
    <property type="entry name" value="HTH_GNTR"/>
    <property type="match status" value="1"/>
</dbReference>
<evidence type="ECO:0000256" key="2">
    <source>
        <dbReference type="ARBA" id="ARBA00023125"/>
    </source>
</evidence>
<feature type="domain" description="HTH gntR-type" evidence="4">
    <location>
        <begin position="4"/>
        <end position="71"/>
    </location>
</feature>
<dbReference type="InterPro" id="IPR000524">
    <property type="entry name" value="Tscrpt_reg_HTH_GntR"/>
</dbReference>
<keyword evidence="2" id="KW-0238">DNA-binding</keyword>
<sequence>MRRSDAAGEVYRLLSERIAAGEITPGMRLKESALAESLGFSRTPVREALRRLAADGLVVVSPNRGAQLVSYTEDEIDAFFSVRVMLEPHAAVLAVPRFSDGEIDELDDLATRMAALVADKTDMHLIGELNRDFHDRFLHSSGNRALASAVSAVVRPAVVYRTFQRYSPEQLQRSMAHHLELVAAARARDPEWAESVMRTHLLAARRAVTNGSPTH</sequence>